<protein>
    <submittedName>
        <fullName evidence="1">Uncharacterized protein</fullName>
    </submittedName>
</protein>
<dbReference type="KEGG" id="caul:KCG34_07550"/>
<reference evidence="1" key="1">
    <citation type="submission" date="2021-04" db="EMBL/GenBank/DDBJ databases">
        <title>The complete genome sequence of Caulobacter sp. S6.</title>
        <authorList>
            <person name="Tang Y."/>
            <person name="Ouyang W."/>
            <person name="Liu Q."/>
            <person name="Huang B."/>
            <person name="Guo Z."/>
            <person name="Lei P."/>
        </authorList>
    </citation>
    <scope>NUCLEOTIDE SEQUENCE</scope>
    <source>
        <strain evidence="1">S6</strain>
    </source>
</reference>
<sequence length="155" mass="16717">MREHDAAAEARLFDRFDCCLPYGDKHAASGLIGEGIEISVNGAFGVLEEICNPPPSEDVSSSRRLDLLNEWCEVKGLDFHPLARPISRVAASMIRGLHASAEECLGLIVTISQYPAQRAALNIVASALAPDDAEGQDRVGDLESEIRGRWDGMGV</sequence>
<gene>
    <name evidence="1" type="ORF">KCG34_07550</name>
</gene>
<evidence type="ECO:0000313" key="1">
    <source>
        <dbReference type="EMBL" id="QUD89716.1"/>
    </source>
</evidence>
<dbReference type="RefSeq" id="WP_211939768.1">
    <property type="nucleotide sequence ID" value="NZ_CP073078.1"/>
</dbReference>
<name>A0A975IXS5_9CAUL</name>
<keyword evidence="2" id="KW-1185">Reference proteome</keyword>
<dbReference type="Proteomes" id="UP000676409">
    <property type="component" value="Chromosome"/>
</dbReference>
<dbReference type="EMBL" id="CP073078">
    <property type="protein sequence ID" value="QUD89716.1"/>
    <property type="molecule type" value="Genomic_DNA"/>
</dbReference>
<accession>A0A975IXS5</accession>
<dbReference type="AlphaFoldDB" id="A0A975IXS5"/>
<proteinExistence type="predicted"/>
<organism evidence="1 2">
    <name type="scientific">Phenylobacterium montanum</name>
    <dbReference type="NCBI Taxonomy" id="2823693"/>
    <lineage>
        <taxon>Bacteria</taxon>
        <taxon>Pseudomonadati</taxon>
        <taxon>Pseudomonadota</taxon>
        <taxon>Alphaproteobacteria</taxon>
        <taxon>Caulobacterales</taxon>
        <taxon>Caulobacteraceae</taxon>
        <taxon>Phenylobacterium</taxon>
    </lineage>
</organism>
<evidence type="ECO:0000313" key="2">
    <source>
        <dbReference type="Proteomes" id="UP000676409"/>
    </source>
</evidence>